<dbReference type="OrthoDB" id="9807767at2"/>
<reference evidence="6" key="1">
    <citation type="submission" date="2016-01" db="EMBL/GenBank/DDBJ databases">
        <authorList>
            <person name="Mitreva M."/>
            <person name="Pepin K.H."/>
            <person name="Mihindukulasuriya K.A."/>
            <person name="Fulton R."/>
            <person name="Fronick C."/>
            <person name="O'Laughlin M."/>
            <person name="Miner T."/>
            <person name="Herter B."/>
            <person name="Rosa B.A."/>
            <person name="Cordes M."/>
            <person name="Tomlinson C."/>
            <person name="Wollam A."/>
            <person name="Palsikar V.B."/>
            <person name="Mardis E.R."/>
            <person name="Wilson R.K."/>
        </authorList>
    </citation>
    <scope>NUCLEOTIDE SEQUENCE [LARGE SCALE GENOMIC DNA]</scope>
    <source>
        <strain evidence="6">KA00683</strain>
    </source>
</reference>
<comment type="cofactor">
    <cofactor evidence="1 4">
        <name>a divalent metal cation</name>
        <dbReference type="ChEBI" id="CHEBI:60240"/>
    </cofactor>
</comment>
<feature type="active site" description="Proton acceptor" evidence="4">
    <location>
        <position position="77"/>
    </location>
</feature>
<comment type="catalytic activity">
    <reaction evidence="4">
        <text>UTP + H2O = UMP + diphosphate + H(+)</text>
        <dbReference type="Rhea" id="RHEA:29395"/>
        <dbReference type="ChEBI" id="CHEBI:15377"/>
        <dbReference type="ChEBI" id="CHEBI:15378"/>
        <dbReference type="ChEBI" id="CHEBI:33019"/>
        <dbReference type="ChEBI" id="CHEBI:46398"/>
        <dbReference type="ChEBI" id="CHEBI:57865"/>
        <dbReference type="EC" id="3.6.1.9"/>
    </reaction>
</comment>
<dbReference type="Pfam" id="PF02545">
    <property type="entry name" value="Maf"/>
    <property type="match status" value="1"/>
</dbReference>
<dbReference type="HAMAP" id="MF_00528">
    <property type="entry name" value="Maf"/>
    <property type="match status" value="1"/>
</dbReference>
<gene>
    <name evidence="5" type="ORF">HMPREF3185_00324</name>
</gene>
<keyword evidence="2 4" id="KW-0378">Hydrolase</keyword>
<proteinExistence type="inferred from homology"/>
<dbReference type="EC" id="3.6.1.9" evidence="4"/>
<comment type="catalytic activity">
    <reaction evidence="4">
        <text>dTTP + H2O = dTMP + diphosphate + H(+)</text>
        <dbReference type="Rhea" id="RHEA:28534"/>
        <dbReference type="ChEBI" id="CHEBI:15377"/>
        <dbReference type="ChEBI" id="CHEBI:15378"/>
        <dbReference type="ChEBI" id="CHEBI:33019"/>
        <dbReference type="ChEBI" id="CHEBI:37568"/>
        <dbReference type="ChEBI" id="CHEBI:63528"/>
        <dbReference type="EC" id="3.6.1.9"/>
    </reaction>
</comment>
<evidence type="ECO:0000256" key="3">
    <source>
        <dbReference type="ARBA" id="ARBA00023080"/>
    </source>
</evidence>
<dbReference type="GO" id="GO:0009117">
    <property type="term" value="P:nucleotide metabolic process"/>
    <property type="evidence" value="ECO:0007669"/>
    <property type="project" value="UniProtKB-KW"/>
</dbReference>
<dbReference type="CDD" id="cd00555">
    <property type="entry name" value="Maf"/>
    <property type="match status" value="1"/>
</dbReference>
<comment type="subcellular location">
    <subcellularLocation>
        <location evidence="4">Cytoplasm</location>
    </subcellularLocation>
</comment>
<dbReference type="PANTHER" id="PTHR43213">
    <property type="entry name" value="BIFUNCTIONAL DTTP/UTP PYROPHOSPHATASE/METHYLTRANSFERASE PROTEIN-RELATED"/>
    <property type="match status" value="1"/>
</dbReference>
<dbReference type="GO" id="GO:0036221">
    <property type="term" value="F:UTP diphosphatase activity"/>
    <property type="evidence" value="ECO:0007669"/>
    <property type="project" value="RHEA"/>
</dbReference>
<accession>A0A134BDF0</accession>
<dbReference type="GO" id="GO:0036218">
    <property type="term" value="F:dTTP diphosphatase activity"/>
    <property type="evidence" value="ECO:0007669"/>
    <property type="project" value="RHEA"/>
</dbReference>
<evidence type="ECO:0000256" key="2">
    <source>
        <dbReference type="ARBA" id="ARBA00022801"/>
    </source>
</evidence>
<dbReference type="Proteomes" id="UP000070224">
    <property type="component" value="Unassembled WGS sequence"/>
</dbReference>
<sequence length="201" mass="22804">MWKHLDDYQIILGSQSPRRVELLRGLDLPFEQIRLEGVDESYPTDLPLEEIPLYIARVKAEAYRPLLGERTLLITADTLVFIGDKVLGKPRDAAEAKAMLRELSGQKHTVTTGVVLMTAERSVAFSDTATVEFLPLTDEEIDYYVTRYQPLDKAGAYGIQEWIGYRAIRRIEGSFYTVMGLPVHLVGEQLMSIFHTNTSNR</sequence>
<name>A0A134BDF0_9PORP</name>
<evidence type="ECO:0000256" key="1">
    <source>
        <dbReference type="ARBA" id="ARBA00001968"/>
    </source>
</evidence>
<dbReference type="PIRSF" id="PIRSF006305">
    <property type="entry name" value="Maf"/>
    <property type="match status" value="1"/>
</dbReference>
<dbReference type="STRING" id="322095.HMPREF3185_00324"/>
<protein>
    <recommendedName>
        <fullName evidence="4">dTTP/UTP pyrophosphatase</fullName>
        <shortName evidence="4">dTTPase/UTPase</shortName>
        <ecNumber evidence="4">3.6.1.9</ecNumber>
    </recommendedName>
    <alternativeName>
        <fullName evidence="4">Nucleoside triphosphate pyrophosphatase</fullName>
    </alternativeName>
    <alternativeName>
        <fullName evidence="4">Nucleotide pyrophosphatase</fullName>
        <shortName evidence="4">Nucleotide PPase</shortName>
    </alternativeName>
</protein>
<dbReference type="SUPFAM" id="SSF52972">
    <property type="entry name" value="ITPase-like"/>
    <property type="match status" value="1"/>
</dbReference>
<feature type="site" description="Important for substrate specificity" evidence="4">
    <location>
        <position position="18"/>
    </location>
</feature>
<dbReference type="AlphaFoldDB" id="A0A134BDF0"/>
<organism evidence="5 6">
    <name type="scientific">Porphyromonas somerae</name>
    <dbReference type="NCBI Taxonomy" id="322095"/>
    <lineage>
        <taxon>Bacteria</taxon>
        <taxon>Pseudomonadati</taxon>
        <taxon>Bacteroidota</taxon>
        <taxon>Bacteroidia</taxon>
        <taxon>Bacteroidales</taxon>
        <taxon>Porphyromonadaceae</taxon>
        <taxon>Porphyromonas</taxon>
    </lineage>
</organism>
<evidence type="ECO:0000313" key="6">
    <source>
        <dbReference type="Proteomes" id="UP000070224"/>
    </source>
</evidence>
<keyword evidence="4" id="KW-0963">Cytoplasm</keyword>
<dbReference type="PANTHER" id="PTHR43213:SF5">
    <property type="entry name" value="BIFUNCTIONAL DTTP_UTP PYROPHOSPHATASE_METHYLTRANSFERASE PROTEIN-RELATED"/>
    <property type="match status" value="1"/>
</dbReference>
<evidence type="ECO:0000256" key="4">
    <source>
        <dbReference type="HAMAP-Rule" id="MF_00528"/>
    </source>
</evidence>
<feature type="site" description="Important for substrate specificity" evidence="4">
    <location>
        <position position="160"/>
    </location>
</feature>
<comment type="caution">
    <text evidence="5">The sequence shown here is derived from an EMBL/GenBank/DDBJ whole genome shotgun (WGS) entry which is preliminary data.</text>
</comment>
<comment type="function">
    <text evidence="4">Nucleoside triphosphate pyrophosphatase that hydrolyzes dTTP and UTP. May have a dual role in cell division arrest and in preventing the incorporation of modified nucleotides into cellular nucleic acids.</text>
</comment>
<dbReference type="InterPro" id="IPR029001">
    <property type="entry name" value="ITPase-like_fam"/>
</dbReference>
<keyword evidence="6" id="KW-1185">Reference proteome</keyword>
<dbReference type="PATRIC" id="fig|322095.3.peg.320"/>
<dbReference type="EMBL" id="LSDK01000021">
    <property type="protein sequence ID" value="KXB77981.1"/>
    <property type="molecule type" value="Genomic_DNA"/>
</dbReference>
<dbReference type="GO" id="GO:0005737">
    <property type="term" value="C:cytoplasm"/>
    <property type="evidence" value="ECO:0007669"/>
    <property type="project" value="UniProtKB-SubCell"/>
</dbReference>
<dbReference type="InterPro" id="IPR003697">
    <property type="entry name" value="Maf-like"/>
</dbReference>
<feature type="site" description="Important for substrate specificity" evidence="4">
    <location>
        <position position="78"/>
    </location>
</feature>
<dbReference type="RefSeq" id="WP_009432126.1">
    <property type="nucleotide sequence ID" value="NZ_KQ960414.1"/>
</dbReference>
<dbReference type="Gene3D" id="3.90.950.10">
    <property type="match status" value="1"/>
</dbReference>
<comment type="caution">
    <text evidence="4">Lacks conserved residue(s) required for the propagation of feature annotation.</text>
</comment>
<comment type="similarity">
    <text evidence="4">Belongs to the Maf family. YhdE subfamily.</text>
</comment>
<evidence type="ECO:0000313" key="5">
    <source>
        <dbReference type="EMBL" id="KXB77981.1"/>
    </source>
</evidence>
<dbReference type="NCBIfam" id="TIGR00172">
    <property type="entry name" value="maf"/>
    <property type="match status" value="1"/>
</dbReference>
<keyword evidence="3 4" id="KW-0546">Nucleotide metabolism</keyword>